<reference evidence="2" key="1">
    <citation type="journal article" date="2019" name="Int. J. Syst. Evol. Microbiol.">
        <title>The Global Catalogue of Microorganisms (GCM) 10K type strain sequencing project: providing services to taxonomists for standard genome sequencing and annotation.</title>
        <authorList>
            <consortium name="The Broad Institute Genomics Platform"/>
            <consortium name="The Broad Institute Genome Sequencing Center for Infectious Disease"/>
            <person name="Wu L."/>
            <person name="Ma J."/>
        </authorList>
    </citation>
    <scope>NUCLEOTIDE SEQUENCE [LARGE SCALE GENOMIC DNA]</scope>
    <source>
        <strain evidence="2">JCM 16083</strain>
    </source>
</reference>
<organism evidence="1 2">
    <name type="scientific">Wandonia haliotis</name>
    <dbReference type="NCBI Taxonomy" id="574963"/>
    <lineage>
        <taxon>Bacteria</taxon>
        <taxon>Pseudomonadati</taxon>
        <taxon>Bacteroidota</taxon>
        <taxon>Flavobacteriia</taxon>
        <taxon>Flavobacteriales</taxon>
        <taxon>Crocinitomicaceae</taxon>
        <taxon>Wandonia</taxon>
    </lineage>
</organism>
<name>A0ABP3Y4V5_9FLAO</name>
<evidence type="ECO:0000313" key="2">
    <source>
        <dbReference type="Proteomes" id="UP001501126"/>
    </source>
</evidence>
<comment type="caution">
    <text evidence="1">The sequence shown here is derived from an EMBL/GenBank/DDBJ whole genome shotgun (WGS) entry which is preliminary data.</text>
</comment>
<evidence type="ECO:0000313" key="1">
    <source>
        <dbReference type="EMBL" id="GAA0875997.1"/>
    </source>
</evidence>
<dbReference type="EMBL" id="BAAAFH010000018">
    <property type="protein sequence ID" value="GAA0875997.1"/>
    <property type="molecule type" value="Genomic_DNA"/>
</dbReference>
<keyword evidence="2" id="KW-1185">Reference proteome</keyword>
<proteinExistence type="predicted"/>
<accession>A0ABP3Y4V5</accession>
<protein>
    <submittedName>
        <fullName evidence="1">Uncharacterized protein</fullName>
    </submittedName>
</protein>
<gene>
    <name evidence="1" type="ORF">GCM10009118_24070</name>
</gene>
<dbReference type="Proteomes" id="UP001501126">
    <property type="component" value="Unassembled WGS sequence"/>
</dbReference>
<sequence length="58" mass="6257">MKGAGKFVGKLVRIGEIAGTSYSWCQIYNDPQKSVQPIEVLFDLSVGTVMTVLLVIGV</sequence>